<protein>
    <submittedName>
        <fullName evidence="2">Unannotated protein</fullName>
    </submittedName>
</protein>
<dbReference type="AlphaFoldDB" id="A0A6J6AY40"/>
<accession>A0A6J6AY40</accession>
<gene>
    <name evidence="2" type="ORF">UFOPK1353_00359</name>
    <name evidence="3" type="ORF">UFOPK2855_00391</name>
    <name evidence="4" type="ORF">UFOPK4020_00316</name>
</gene>
<evidence type="ECO:0000256" key="1">
    <source>
        <dbReference type="SAM" id="MobiDB-lite"/>
    </source>
</evidence>
<dbReference type="EMBL" id="CAEZSE010000039">
    <property type="protein sequence ID" value="CAB4531682.1"/>
    <property type="molecule type" value="Genomic_DNA"/>
</dbReference>
<organism evidence="2">
    <name type="scientific">freshwater metagenome</name>
    <dbReference type="NCBI Taxonomy" id="449393"/>
    <lineage>
        <taxon>unclassified sequences</taxon>
        <taxon>metagenomes</taxon>
        <taxon>ecological metagenomes</taxon>
    </lineage>
</organism>
<proteinExistence type="predicted"/>
<evidence type="ECO:0000313" key="4">
    <source>
        <dbReference type="EMBL" id="CAB4992191.1"/>
    </source>
</evidence>
<reference evidence="2" key="1">
    <citation type="submission" date="2020-05" db="EMBL/GenBank/DDBJ databases">
        <authorList>
            <person name="Chiriac C."/>
            <person name="Salcher M."/>
            <person name="Ghai R."/>
            <person name="Kavagutti S V."/>
        </authorList>
    </citation>
    <scope>NUCLEOTIDE SEQUENCE</scope>
</reference>
<evidence type="ECO:0000313" key="2">
    <source>
        <dbReference type="EMBL" id="CAB4531682.1"/>
    </source>
</evidence>
<dbReference type="EMBL" id="CAEZZK010000055">
    <property type="protein sequence ID" value="CAB4755739.1"/>
    <property type="molecule type" value="Genomic_DNA"/>
</dbReference>
<dbReference type="EMBL" id="CAFBOV010000041">
    <property type="protein sequence ID" value="CAB4992191.1"/>
    <property type="molecule type" value="Genomic_DNA"/>
</dbReference>
<sequence length="81" mass="8788">MHNSITDLPVISIAEPTSKIANSAVAPVSENELVIGSLKIHPIHPPGFFAESLEYICPRPSRTPENNAQPIALRDRSCQSL</sequence>
<name>A0A6J6AY40_9ZZZZ</name>
<evidence type="ECO:0000313" key="3">
    <source>
        <dbReference type="EMBL" id="CAB4755739.1"/>
    </source>
</evidence>
<feature type="region of interest" description="Disordered" evidence="1">
    <location>
        <begin position="60"/>
        <end position="81"/>
    </location>
</feature>